<accession>A0AAE1GV55</accession>
<feature type="region of interest" description="Disordered" evidence="6">
    <location>
        <begin position="16"/>
        <end position="120"/>
    </location>
</feature>
<dbReference type="GO" id="GO:0012507">
    <property type="term" value="C:ER to Golgi transport vesicle membrane"/>
    <property type="evidence" value="ECO:0007669"/>
    <property type="project" value="TreeGrafter"/>
</dbReference>
<feature type="compositionally biased region" description="Polar residues" evidence="6">
    <location>
        <begin position="676"/>
        <end position="696"/>
    </location>
</feature>
<organism evidence="8 9">
    <name type="scientific">Frankliniella fusca</name>
    <dbReference type="NCBI Taxonomy" id="407009"/>
    <lineage>
        <taxon>Eukaryota</taxon>
        <taxon>Metazoa</taxon>
        <taxon>Ecdysozoa</taxon>
        <taxon>Arthropoda</taxon>
        <taxon>Hexapoda</taxon>
        <taxon>Insecta</taxon>
        <taxon>Pterygota</taxon>
        <taxon>Neoptera</taxon>
        <taxon>Paraneoptera</taxon>
        <taxon>Thysanoptera</taxon>
        <taxon>Terebrantia</taxon>
        <taxon>Thripoidea</taxon>
        <taxon>Thripidae</taxon>
        <taxon>Frankliniella</taxon>
    </lineage>
</organism>
<feature type="compositionally biased region" description="Polar residues" evidence="6">
    <location>
        <begin position="1110"/>
        <end position="1122"/>
    </location>
</feature>
<evidence type="ECO:0000256" key="4">
    <source>
        <dbReference type="ARBA" id="ARBA00022824"/>
    </source>
</evidence>
<feature type="compositionally biased region" description="Polar residues" evidence="6">
    <location>
        <begin position="74"/>
        <end position="101"/>
    </location>
</feature>
<feature type="compositionally biased region" description="Polar residues" evidence="6">
    <location>
        <begin position="2006"/>
        <end position="2024"/>
    </location>
</feature>
<feature type="region of interest" description="Disordered" evidence="6">
    <location>
        <begin position="1693"/>
        <end position="1712"/>
    </location>
</feature>
<keyword evidence="5" id="KW-0931">ER-Golgi transport</keyword>
<evidence type="ECO:0000313" key="8">
    <source>
        <dbReference type="EMBL" id="KAK3909358.1"/>
    </source>
</evidence>
<feature type="compositionally biased region" description="Polar residues" evidence="6">
    <location>
        <begin position="510"/>
        <end position="525"/>
    </location>
</feature>
<evidence type="ECO:0000259" key="7">
    <source>
        <dbReference type="Pfam" id="PF12931"/>
    </source>
</evidence>
<feature type="compositionally biased region" description="Polar residues" evidence="6">
    <location>
        <begin position="468"/>
        <end position="482"/>
    </location>
</feature>
<evidence type="ECO:0000313" key="9">
    <source>
        <dbReference type="Proteomes" id="UP001219518"/>
    </source>
</evidence>
<name>A0AAE1GV55_9NEOP</name>
<feature type="region of interest" description="Disordered" evidence="6">
    <location>
        <begin position="1099"/>
        <end position="1178"/>
    </location>
</feature>
<evidence type="ECO:0000256" key="1">
    <source>
        <dbReference type="ARBA" id="ARBA00004240"/>
    </source>
</evidence>
<evidence type="ECO:0000256" key="2">
    <source>
        <dbReference type="ARBA" id="ARBA00005927"/>
    </source>
</evidence>
<feature type="compositionally biased region" description="Basic and acidic residues" evidence="6">
    <location>
        <begin position="913"/>
        <end position="1013"/>
    </location>
</feature>
<dbReference type="CDD" id="cd09233">
    <property type="entry name" value="ACE1-Sec16-like"/>
    <property type="match status" value="1"/>
</dbReference>
<feature type="compositionally biased region" description="Low complexity" evidence="6">
    <location>
        <begin position="1993"/>
        <end position="2005"/>
    </location>
</feature>
<keyword evidence="3" id="KW-0813">Transport</keyword>
<feature type="compositionally biased region" description="Acidic residues" evidence="6">
    <location>
        <begin position="1953"/>
        <end position="1963"/>
    </location>
</feature>
<feature type="compositionally biased region" description="Basic and acidic residues" evidence="6">
    <location>
        <begin position="766"/>
        <end position="831"/>
    </location>
</feature>
<dbReference type="PANTHER" id="PTHR13402:SF6">
    <property type="entry name" value="SECRETORY 16, ISOFORM I"/>
    <property type="match status" value="1"/>
</dbReference>
<feature type="region of interest" description="Disordered" evidence="6">
    <location>
        <begin position="2197"/>
        <end position="2253"/>
    </location>
</feature>
<dbReference type="InterPro" id="IPR024298">
    <property type="entry name" value="Sec16_Sec23-bd"/>
</dbReference>
<comment type="similarity">
    <text evidence="2">Belongs to the SEC16 family.</text>
</comment>
<feature type="region of interest" description="Disordered" evidence="6">
    <location>
        <begin position="2057"/>
        <end position="2144"/>
    </location>
</feature>
<protein>
    <submittedName>
        <fullName evidence="8">Protein transport protein Sec16A</fullName>
    </submittedName>
</protein>
<keyword evidence="4" id="KW-0256">Endoplasmic reticulum</keyword>
<evidence type="ECO:0000256" key="3">
    <source>
        <dbReference type="ARBA" id="ARBA00022448"/>
    </source>
</evidence>
<feature type="compositionally biased region" description="Acidic residues" evidence="6">
    <location>
        <begin position="903"/>
        <end position="912"/>
    </location>
</feature>
<feature type="compositionally biased region" description="Acidic residues" evidence="6">
    <location>
        <begin position="605"/>
        <end position="616"/>
    </location>
</feature>
<feature type="compositionally biased region" description="Low complexity" evidence="6">
    <location>
        <begin position="718"/>
        <end position="732"/>
    </location>
</feature>
<feature type="region of interest" description="Disordered" evidence="6">
    <location>
        <begin position="198"/>
        <end position="298"/>
    </location>
</feature>
<feature type="compositionally biased region" description="Low complexity" evidence="6">
    <location>
        <begin position="378"/>
        <end position="396"/>
    </location>
</feature>
<sequence length="2253" mass="251316">MSDPYWLKTGGLGAPYYSMAPPSHQQAPQMSQQQVPPLQFPQQLPPQQVQNHQQYQNMSWNSNTSKASEDWGSWHNQPLTTQSPSNTAQNYPSYDYSQQPVHSGLQPHASDAWNWGVADTPQVPVPQQPAVNNNIDQAFQNDASWNWSVDHQNDPNYYQMGYGGQHGYVEQSQTSENHLPVNNNLRYSDPNVEQTSLTTQHNLSNVGQLTKLEEDFKTEPAVGVSERYEDQLEPAMSETSKNSMTPQWSIESQVSQDSDDVSSSLGHTGGVSPTSTSLAKSEDSAQRGFGSSGDAQNLWEDTEDDEDIIEKNSFPDHIQDAAQMDPHNILNIDETISALENLNMTSETPNAVGNESSPRVHSAISDLSVGAYHSGSHLSGVHSGATTAGRSSGVSPPSGPPPAAAPSGAPPGGLPPQPGMAPPVVGGSGNPYSVNRSGLTHKSASKLFPNSTMSRQLFSPALQPSHPIENTNIQTSENVTDNSAHENPPGCVENRSQEPPAGQETGGPVITSSQAPPSWQNQDNLDVTPRFGLDRNQYMETGQLTSQTSEEENAPPPGLHRLVTGQLTEQDAQLEVSTPPPGLDRMVPGQITEREGMRMVPGRMEDDDDDDDEDFDSTLLGSSRNAPRDQSTEHASNLRRMVPGQTDSQEEDEELPNISIGPGDLPPGLHRMVPGESSSPESLANPTGVQSSQIISAFQPIEPREQRVVTGVSMESMPQPIAAPTQQQAIKIEAVSPSPDHAHESRNSGSVQPPSERSETIGSDGVDDKTADNTIKKSDRRARDDADSEGRDRDRERDRERDRDREENDPRGRDFYRRERADERERDRERSLSPSDSGSNRYRDERDRDRDRRYDSPEGRSRYRGDRDRRTREKDLDYDSERRYRSSKRDGQMDKSRRGYTREEDEGDSDEYGSDRENRKWNRDRDMDRDLDRDRNRDADRDRDRFRERDRYREGYRDRDRERDRGDRSYGDDYYRRGERRGRDDTDKGRRSGGRRSDDYHRYDDEYYRDRRSSRPSSRSGSVHEYSHAYERDFREDRHDRSSDRHAKHSQYNYPGGYYYNPQEYYRYQMYYANLRKTDPEAYAAWYRKYYSQYAASQPGTYEDRGSVHSGRSSANEELSNQRFDRHRSPNRSQSYHRKSPQTSSSNRYQSTDNPSPFSRESGRGVGHGESSLDETNSSIQRLTPFKFSTAHIKGILTRRGQLLKVLPHYPLDGQSATVEVHSLQSLIPQDTGLQELMALPGPLVRGVTHKKTIILYLRSKMEATRTDPSIFDRQSVILLYELLILLLKQNGMIVGTDIAELLLRNGESSDADDSWSASANTDPRAQSTPSPAPSAGSRASSTSATPAVQFMNMSISQQSKLSEAEITNKFREFLLYGNTKEALEWAMKHGLWGHALFLSSKLDQRMYHSVMTRFANGLALTDPIQTLYQLLSGWQPAAVTCVADDKWGDWRPHLAMILSNTSSRPEIDHKAIMTLGDTLSMRGCLHAAHFCYLMAQHPFGTFSQKSSKYVLLGSSHLRPFAEFASTEAIMITSIYEYARSLADPSFHVPNLQPYKYLMATRLVEANMLPEAVHYCEVMSRLIVQNPHQYDSGFIHDVAELGERLKFNDPYYSTGGDLSSQGNPDWLLQISLLCNEGNVEVSYSNNSNYSESYTNVSFGIPSDTVHEQTMTSSHTMGNFSYSQEPVHEPIVTEQQQEQYSLDQMQQPTSHPEQIQQMSYYYAEQQSWNAHEGEQPQSQTADPSSFTTDGYGQLESDKNGWWSGHQEEAPSANSESHAPVPGQNNLEFEATASKPVSTKNTLPSCNMNISDCYEDDLLSFALKTPKVKPEISGPDKPGPFSKSKSFRARKPEIIMNTVEAWSKDYNGKLLRNLKHGDIWRSRSESRPLVFGGTYPIDEPIHRKGYQEPSWKTEFTACFEPSSFPIDQPVQNLANWNSENVKRRTVHNEFRKEEDLSDTDVTDSEDCCHPMQQPSIQPVKSTPVIPAAQPPSPTSAPASSVASAAASKTANRQPAATSNTQSNSSWFGGLWNKLALRPKNQMKLPDDKNPSIVWDDKKKRWVNTDADGEDETANLAPPPKMSEMPGRFSSPGPVSSTPASAAPVANGSAGVPFSAPVSSAVPSSSQNEGETVANKPPAGSNMFKLPRGRSLRASYVDVMNPGGVKAPAPSGMPPPNLFPTSGSQPNSLNYFVPAAVEGNENAPTDFLTPASMGAPESAPEQQPVQSGPAGPQMFNPAQFSQQTLTSHPPRKRYAN</sequence>
<dbReference type="Pfam" id="PF12931">
    <property type="entry name" value="TPR_Sec16"/>
    <property type="match status" value="1"/>
</dbReference>
<feature type="compositionally biased region" description="Low complexity" evidence="6">
    <location>
        <begin position="252"/>
        <end position="264"/>
    </location>
</feature>
<evidence type="ECO:0000256" key="5">
    <source>
        <dbReference type="ARBA" id="ARBA00022892"/>
    </source>
</evidence>
<dbReference type="Proteomes" id="UP001219518">
    <property type="component" value="Unassembled WGS sequence"/>
</dbReference>
<feature type="compositionally biased region" description="Polar residues" evidence="6">
    <location>
        <begin position="237"/>
        <end position="251"/>
    </location>
</feature>
<proteinExistence type="inferred from homology"/>
<feature type="compositionally biased region" description="Basic and acidic residues" evidence="6">
    <location>
        <begin position="841"/>
        <end position="902"/>
    </location>
</feature>
<feature type="compositionally biased region" description="Polar residues" evidence="6">
    <location>
        <begin position="1770"/>
        <end position="1782"/>
    </location>
</feature>
<feature type="compositionally biased region" description="Polar residues" evidence="6">
    <location>
        <begin position="198"/>
        <end position="208"/>
    </location>
</feature>
<feature type="compositionally biased region" description="Low complexity" evidence="6">
    <location>
        <begin position="18"/>
        <end position="57"/>
    </location>
</feature>
<feature type="region of interest" description="Disordered" evidence="6">
    <location>
        <begin position="1313"/>
        <end position="1342"/>
    </location>
</feature>
<dbReference type="Gene3D" id="1.25.40.1030">
    <property type="match status" value="1"/>
</dbReference>
<feature type="compositionally biased region" description="Polar residues" evidence="6">
    <location>
        <begin position="538"/>
        <end position="548"/>
    </location>
</feature>
<feature type="domain" description="Sec16 Sec23-binding" evidence="7">
    <location>
        <begin position="1372"/>
        <end position="1606"/>
    </location>
</feature>
<comment type="caution">
    <text evidence="8">The sequence shown here is derived from an EMBL/GenBank/DDBJ whole genome shotgun (WGS) entry which is preliminary data.</text>
</comment>
<feature type="compositionally biased region" description="Polar residues" evidence="6">
    <location>
        <begin position="1727"/>
        <end position="1749"/>
    </location>
</feature>
<feature type="compositionally biased region" description="Polar residues" evidence="6">
    <location>
        <begin position="1141"/>
        <end position="1159"/>
    </location>
</feature>
<feature type="region of interest" description="Disordered" evidence="6">
    <location>
        <begin position="462"/>
        <end position="1057"/>
    </location>
</feature>
<feature type="region of interest" description="Disordered" evidence="6">
    <location>
        <begin position="1727"/>
        <end position="1782"/>
    </location>
</feature>
<feature type="compositionally biased region" description="Polar residues" evidence="6">
    <location>
        <begin position="2233"/>
        <end position="2244"/>
    </location>
</feature>
<feature type="compositionally biased region" description="Low complexity" evidence="6">
    <location>
        <begin position="1315"/>
        <end position="1342"/>
    </location>
</feature>
<dbReference type="PANTHER" id="PTHR13402">
    <property type="entry name" value="RGPR-RELATED"/>
    <property type="match status" value="1"/>
</dbReference>
<comment type="subcellular location">
    <subcellularLocation>
        <location evidence="1">Endoplasmic reticulum</location>
    </subcellularLocation>
</comment>
<dbReference type="GO" id="GO:0016192">
    <property type="term" value="P:vesicle-mediated transport"/>
    <property type="evidence" value="ECO:0007669"/>
    <property type="project" value="UniProtKB-KW"/>
</dbReference>
<feature type="compositionally biased region" description="Low complexity" evidence="6">
    <location>
        <begin position="2087"/>
        <end position="2123"/>
    </location>
</feature>
<feature type="compositionally biased region" description="Pro residues" evidence="6">
    <location>
        <begin position="397"/>
        <end position="421"/>
    </location>
</feature>
<dbReference type="GO" id="GO:0007030">
    <property type="term" value="P:Golgi organization"/>
    <property type="evidence" value="ECO:0007669"/>
    <property type="project" value="TreeGrafter"/>
</dbReference>
<reference evidence="8" key="2">
    <citation type="journal article" date="2023" name="BMC Genomics">
        <title>Pest status, molecular evolution, and epigenetic factors derived from the genome assembly of Frankliniella fusca, a thysanopteran phytovirus vector.</title>
        <authorList>
            <person name="Catto M.A."/>
            <person name="Labadie P.E."/>
            <person name="Jacobson A.L."/>
            <person name="Kennedy G.G."/>
            <person name="Srinivasan R."/>
            <person name="Hunt B.G."/>
        </authorList>
    </citation>
    <scope>NUCLEOTIDE SEQUENCE</scope>
    <source>
        <strain evidence="8">PL_HMW_Pooled</strain>
    </source>
</reference>
<feature type="compositionally biased region" description="Basic residues" evidence="6">
    <location>
        <begin position="1129"/>
        <end position="1140"/>
    </location>
</feature>
<dbReference type="GO" id="GO:0070971">
    <property type="term" value="C:endoplasmic reticulum exit site"/>
    <property type="evidence" value="ECO:0007669"/>
    <property type="project" value="TreeGrafter"/>
</dbReference>
<feature type="compositionally biased region" description="Basic and acidic residues" evidence="6">
    <location>
        <begin position="1025"/>
        <end position="1045"/>
    </location>
</feature>
<evidence type="ECO:0000256" key="6">
    <source>
        <dbReference type="SAM" id="MobiDB-lite"/>
    </source>
</evidence>
<feature type="region of interest" description="Disordered" evidence="6">
    <location>
        <begin position="1950"/>
        <end position="2025"/>
    </location>
</feature>
<feature type="region of interest" description="Disordered" evidence="6">
    <location>
        <begin position="378"/>
        <end position="438"/>
    </location>
</feature>
<keyword evidence="9" id="KW-1185">Reference proteome</keyword>
<gene>
    <name evidence="8" type="ORF">KUF71_019413</name>
</gene>
<dbReference type="GO" id="GO:0070973">
    <property type="term" value="P:protein localization to endoplasmic reticulum exit site"/>
    <property type="evidence" value="ECO:0007669"/>
    <property type="project" value="TreeGrafter"/>
</dbReference>
<reference evidence="8" key="1">
    <citation type="submission" date="2021-07" db="EMBL/GenBank/DDBJ databases">
        <authorList>
            <person name="Catto M.A."/>
            <person name="Jacobson A."/>
            <person name="Kennedy G."/>
            <person name="Labadie P."/>
            <person name="Hunt B.G."/>
            <person name="Srinivasan R."/>
        </authorList>
    </citation>
    <scope>NUCLEOTIDE SEQUENCE</scope>
    <source>
        <strain evidence="8">PL_HMW_Pooled</strain>
        <tissue evidence="8">Head</tissue>
    </source>
</reference>
<dbReference type="EMBL" id="JAHWGI010000100">
    <property type="protein sequence ID" value="KAK3909358.1"/>
    <property type="molecule type" value="Genomic_DNA"/>
</dbReference>